<protein>
    <submittedName>
        <fullName evidence="2">Uncharacterized protein</fullName>
    </submittedName>
</protein>
<evidence type="ECO:0000256" key="1">
    <source>
        <dbReference type="SAM" id="Phobius"/>
    </source>
</evidence>
<evidence type="ECO:0000313" key="3">
    <source>
        <dbReference type="Proteomes" id="UP000253303"/>
    </source>
</evidence>
<sequence>MRAGHSEGLTMLGHALGVVVASVLGEWARESGRESLGDVMVICSVLFQVAFFFGVVRLLSRAMRWSGGLFVRRRRTAPRRSSEPSGF</sequence>
<feature type="transmembrane region" description="Helical" evidence="1">
    <location>
        <begin position="39"/>
        <end position="59"/>
    </location>
</feature>
<reference evidence="2 3" key="1">
    <citation type="submission" date="2018-06" db="EMBL/GenBank/DDBJ databases">
        <title>Sphaerisporangium craniellae sp. nov., isolated from a marine sponge in the South China Sea.</title>
        <authorList>
            <person name="Li L."/>
        </authorList>
    </citation>
    <scope>NUCLEOTIDE SEQUENCE [LARGE SCALE GENOMIC DNA]</scope>
    <source>
        <strain evidence="2 3">LHW63015</strain>
    </source>
</reference>
<evidence type="ECO:0000313" key="2">
    <source>
        <dbReference type="EMBL" id="RBQ21107.1"/>
    </source>
</evidence>
<proteinExistence type="predicted"/>
<dbReference type="RefSeq" id="WP_113980062.1">
    <property type="nucleotide sequence ID" value="NZ_QMEY01000002.1"/>
</dbReference>
<dbReference type="AlphaFoldDB" id="A0A366M4Z9"/>
<feature type="transmembrane region" description="Helical" evidence="1">
    <location>
        <begin position="9"/>
        <end position="27"/>
    </location>
</feature>
<keyword evidence="1" id="KW-0812">Transmembrane</keyword>
<dbReference type="OrthoDB" id="3543972at2"/>
<keyword evidence="1" id="KW-1133">Transmembrane helix</keyword>
<gene>
    <name evidence="2" type="ORF">DP939_08660</name>
</gene>
<keyword evidence="3" id="KW-1185">Reference proteome</keyword>
<dbReference type="Proteomes" id="UP000253303">
    <property type="component" value="Unassembled WGS sequence"/>
</dbReference>
<organism evidence="2 3">
    <name type="scientific">Spongiactinospora rosea</name>
    <dbReference type="NCBI Taxonomy" id="2248750"/>
    <lineage>
        <taxon>Bacteria</taxon>
        <taxon>Bacillati</taxon>
        <taxon>Actinomycetota</taxon>
        <taxon>Actinomycetes</taxon>
        <taxon>Streptosporangiales</taxon>
        <taxon>Streptosporangiaceae</taxon>
        <taxon>Spongiactinospora</taxon>
    </lineage>
</organism>
<accession>A0A366M4Z9</accession>
<dbReference type="EMBL" id="QMEY01000002">
    <property type="protein sequence ID" value="RBQ21107.1"/>
    <property type="molecule type" value="Genomic_DNA"/>
</dbReference>
<name>A0A366M4Z9_9ACTN</name>
<keyword evidence="1" id="KW-0472">Membrane</keyword>
<comment type="caution">
    <text evidence="2">The sequence shown here is derived from an EMBL/GenBank/DDBJ whole genome shotgun (WGS) entry which is preliminary data.</text>
</comment>